<name>A0ABP6QEM4_9ACTN</name>
<evidence type="ECO:0000313" key="10">
    <source>
        <dbReference type="Proteomes" id="UP001501237"/>
    </source>
</evidence>
<keyword evidence="3" id="KW-1003">Cell membrane</keyword>
<dbReference type="PROSITE" id="PS50928">
    <property type="entry name" value="ABC_TM1"/>
    <property type="match status" value="1"/>
</dbReference>
<evidence type="ECO:0000256" key="6">
    <source>
        <dbReference type="ARBA" id="ARBA00023136"/>
    </source>
</evidence>
<dbReference type="RefSeq" id="WP_344832981.1">
    <property type="nucleotide sequence ID" value="NZ_BAAAUV010000014.1"/>
</dbReference>
<accession>A0ABP6QEM4</accession>
<keyword evidence="5 7" id="KW-1133">Transmembrane helix</keyword>
<protein>
    <submittedName>
        <fullName evidence="9">ABC transporter permease</fullName>
    </submittedName>
</protein>
<comment type="subcellular location">
    <subcellularLocation>
        <location evidence="1 7">Cell membrane</location>
        <topology evidence="1 7">Multi-pass membrane protein</topology>
    </subcellularLocation>
</comment>
<feature type="transmembrane region" description="Helical" evidence="7">
    <location>
        <begin position="183"/>
        <end position="207"/>
    </location>
</feature>
<evidence type="ECO:0000256" key="1">
    <source>
        <dbReference type="ARBA" id="ARBA00004651"/>
    </source>
</evidence>
<keyword evidence="10" id="KW-1185">Reference proteome</keyword>
<evidence type="ECO:0000256" key="2">
    <source>
        <dbReference type="ARBA" id="ARBA00022448"/>
    </source>
</evidence>
<feature type="transmembrane region" description="Helical" evidence="7">
    <location>
        <begin position="72"/>
        <end position="92"/>
    </location>
</feature>
<gene>
    <name evidence="9" type="ORF">GCM10010468_51640</name>
</gene>
<comment type="caution">
    <text evidence="9">The sequence shown here is derived from an EMBL/GenBank/DDBJ whole genome shotgun (WGS) entry which is preliminary data.</text>
</comment>
<organism evidence="9 10">
    <name type="scientific">Actinocorallia longicatena</name>
    <dbReference type="NCBI Taxonomy" id="111803"/>
    <lineage>
        <taxon>Bacteria</taxon>
        <taxon>Bacillati</taxon>
        <taxon>Actinomycetota</taxon>
        <taxon>Actinomycetes</taxon>
        <taxon>Streptosporangiales</taxon>
        <taxon>Thermomonosporaceae</taxon>
        <taxon>Actinocorallia</taxon>
    </lineage>
</organism>
<sequence length="263" mass="27903">MIVKRVSGTLLSIGVSLALVLGAWIAFIEYFSINPMVIRSPRDVWTYLFTAEEAGAHRSVVWDGLRVTLADAGAGMVAGLVAAAVVAMLFVLSRTVEQAFLPVAMIVRSVPLIAMTPVLTLVFGRELLGTTVIVGIVVFFPALVTLVFGLRSASPQAADLVRAYGGSTWTTLRKVMIPSALPSFFTAARISAPGAIIGALLAEWLATGKGIGYRMLQDVSTFESDDLWSSVVAITLASLVIYSAIGVVEAFVLARYGPAPARR</sequence>
<dbReference type="CDD" id="cd06261">
    <property type="entry name" value="TM_PBP2"/>
    <property type="match status" value="1"/>
</dbReference>
<dbReference type="PANTHER" id="PTHR30151:SF41">
    <property type="entry name" value="ABC TRANSPORTER PERMEASE PROTEIN"/>
    <property type="match status" value="1"/>
</dbReference>
<evidence type="ECO:0000256" key="4">
    <source>
        <dbReference type="ARBA" id="ARBA00022692"/>
    </source>
</evidence>
<evidence type="ECO:0000256" key="3">
    <source>
        <dbReference type="ARBA" id="ARBA00022475"/>
    </source>
</evidence>
<dbReference type="InterPro" id="IPR000515">
    <property type="entry name" value="MetI-like"/>
</dbReference>
<keyword evidence="2 7" id="KW-0813">Transport</keyword>
<evidence type="ECO:0000259" key="8">
    <source>
        <dbReference type="PROSITE" id="PS50928"/>
    </source>
</evidence>
<comment type="similarity">
    <text evidence="7">Belongs to the binding-protein-dependent transport system permease family.</text>
</comment>
<keyword evidence="4 7" id="KW-0812">Transmembrane</keyword>
<feature type="transmembrane region" description="Helical" evidence="7">
    <location>
        <begin position="227"/>
        <end position="254"/>
    </location>
</feature>
<feature type="transmembrane region" description="Helical" evidence="7">
    <location>
        <begin position="99"/>
        <end position="121"/>
    </location>
</feature>
<feature type="transmembrane region" description="Helical" evidence="7">
    <location>
        <begin position="127"/>
        <end position="150"/>
    </location>
</feature>
<feature type="transmembrane region" description="Helical" evidence="7">
    <location>
        <begin position="12"/>
        <end position="33"/>
    </location>
</feature>
<dbReference type="PANTHER" id="PTHR30151">
    <property type="entry name" value="ALKANE SULFONATE ABC TRANSPORTER-RELATED, MEMBRANE SUBUNIT"/>
    <property type="match status" value="1"/>
</dbReference>
<dbReference type="InterPro" id="IPR035906">
    <property type="entry name" value="MetI-like_sf"/>
</dbReference>
<proteinExistence type="inferred from homology"/>
<reference evidence="10" key="1">
    <citation type="journal article" date="2019" name="Int. J. Syst. Evol. Microbiol.">
        <title>The Global Catalogue of Microorganisms (GCM) 10K type strain sequencing project: providing services to taxonomists for standard genome sequencing and annotation.</title>
        <authorList>
            <consortium name="The Broad Institute Genomics Platform"/>
            <consortium name="The Broad Institute Genome Sequencing Center for Infectious Disease"/>
            <person name="Wu L."/>
            <person name="Ma J."/>
        </authorList>
    </citation>
    <scope>NUCLEOTIDE SEQUENCE [LARGE SCALE GENOMIC DNA]</scope>
    <source>
        <strain evidence="10">JCM 9377</strain>
    </source>
</reference>
<evidence type="ECO:0000313" key="9">
    <source>
        <dbReference type="EMBL" id="GAA3224545.1"/>
    </source>
</evidence>
<evidence type="ECO:0000256" key="7">
    <source>
        <dbReference type="RuleBase" id="RU363032"/>
    </source>
</evidence>
<keyword evidence="6 7" id="KW-0472">Membrane</keyword>
<dbReference type="Pfam" id="PF00528">
    <property type="entry name" value="BPD_transp_1"/>
    <property type="match status" value="1"/>
</dbReference>
<dbReference type="Proteomes" id="UP001501237">
    <property type="component" value="Unassembled WGS sequence"/>
</dbReference>
<dbReference type="Gene3D" id="1.10.3720.10">
    <property type="entry name" value="MetI-like"/>
    <property type="match status" value="1"/>
</dbReference>
<feature type="domain" description="ABC transmembrane type-1" evidence="8">
    <location>
        <begin position="61"/>
        <end position="249"/>
    </location>
</feature>
<evidence type="ECO:0000256" key="5">
    <source>
        <dbReference type="ARBA" id="ARBA00022989"/>
    </source>
</evidence>
<dbReference type="SUPFAM" id="SSF161098">
    <property type="entry name" value="MetI-like"/>
    <property type="match status" value="1"/>
</dbReference>
<dbReference type="EMBL" id="BAAAUV010000014">
    <property type="protein sequence ID" value="GAA3224545.1"/>
    <property type="molecule type" value="Genomic_DNA"/>
</dbReference>